<reference evidence="2" key="1">
    <citation type="submission" date="2016-01" db="EMBL/GenBank/DDBJ databases">
        <authorList>
            <person name="Peeters C."/>
        </authorList>
    </citation>
    <scope>NUCLEOTIDE SEQUENCE [LARGE SCALE GENOMIC DNA]</scope>
    <source>
        <strain evidence="2">LMG 29318</strain>
    </source>
</reference>
<keyword evidence="1" id="KW-0812">Transmembrane</keyword>
<organism evidence="2 3">
    <name type="scientific">Caballeronia catudaia</name>
    <dbReference type="NCBI Taxonomy" id="1777136"/>
    <lineage>
        <taxon>Bacteria</taxon>
        <taxon>Pseudomonadati</taxon>
        <taxon>Pseudomonadota</taxon>
        <taxon>Betaproteobacteria</taxon>
        <taxon>Burkholderiales</taxon>
        <taxon>Burkholderiaceae</taxon>
        <taxon>Caballeronia</taxon>
    </lineage>
</organism>
<proteinExistence type="predicted"/>
<protein>
    <submittedName>
        <fullName evidence="2">EmrB/QacA family drug resistance transporter</fullName>
    </submittedName>
</protein>
<evidence type="ECO:0000256" key="1">
    <source>
        <dbReference type="SAM" id="Phobius"/>
    </source>
</evidence>
<feature type="transmembrane region" description="Helical" evidence="1">
    <location>
        <begin position="92"/>
        <end position="114"/>
    </location>
</feature>
<evidence type="ECO:0000313" key="3">
    <source>
        <dbReference type="Proteomes" id="UP000054870"/>
    </source>
</evidence>
<comment type="caution">
    <text evidence="2">The sequence shown here is derived from an EMBL/GenBank/DDBJ whole genome shotgun (WGS) entry which is preliminary data.</text>
</comment>
<gene>
    <name evidence="2" type="ORF">AWB75_02348</name>
</gene>
<sequence>MACVPANRTGMASGISTTTRFTAIVTSVGVLGAVLASRTHAALDMHAGSLADPDAILDATFLSRLLAGDLAHAGAGSDTILRIARESFASGFAASLAVAGACALIVAAAVWLLGRMAPTGENVKIGVSGTLDDIVR</sequence>
<dbReference type="Proteomes" id="UP000054870">
    <property type="component" value="Unassembled WGS sequence"/>
</dbReference>
<dbReference type="AlphaFoldDB" id="A0A158AKQ7"/>
<keyword evidence="1" id="KW-1133">Transmembrane helix</keyword>
<evidence type="ECO:0000313" key="2">
    <source>
        <dbReference type="EMBL" id="SAK58403.1"/>
    </source>
</evidence>
<keyword evidence="3" id="KW-1185">Reference proteome</keyword>
<keyword evidence="1" id="KW-0472">Membrane</keyword>
<accession>A0A158AKQ7</accession>
<name>A0A158AKQ7_9BURK</name>
<dbReference type="EMBL" id="FCOF02000008">
    <property type="protein sequence ID" value="SAK58403.1"/>
    <property type="molecule type" value="Genomic_DNA"/>
</dbReference>